<feature type="compositionally biased region" description="Basic and acidic residues" evidence="1">
    <location>
        <begin position="76"/>
        <end position="89"/>
    </location>
</feature>
<accession>A0AAE0FP69</accession>
<sequence>MDACMPDMDGVATTHCIRSMEAKGQTFHPFRRQIPILIHTGYGISVQSEKTHFPATGDQVQWTERWDHCAQEPLRFHQKDHKSPRELEPSKSTQSSPSMRSIGELGPKSVSSAKGKDRVSHSQAIEHYPSTADLGQERSAKAEPPSYSPTPSRPLDHSRAPSLEFIRASALCAGPASEHSATLTPTINTPPVVRLHATTAMGRAVMNVLHMTMDSLYQAIKTHCMEEVYCHAGLEDVYDLKAALELFSALTRDSCKGRCGVGMERMFTELVTEVSRVLTLRSRIAQSIDNRKLQATVSAFTGGGIQMPEGFSNLGELLHLVRECLT</sequence>
<feature type="compositionally biased region" description="Polar residues" evidence="1">
    <location>
        <begin position="90"/>
        <end position="99"/>
    </location>
</feature>
<gene>
    <name evidence="2" type="ORF">CYMTET_28528</name>
</gene>
<name>A0AAE0FP69_9CHLO</name>
<feature type="region of interest" description="Disordered" evidence="1">
    <location>
        <begin position="76"/>
        <end position="158"/>
    </location>
</feature>
<evidence type="ECO:0000313" key="2">
    <source>
        <dbReference type="EMBL" id="KAK3262626.1"/>
    </source>
</evidence>
<keyword evidence="3" id="KW-1185">Reference proteome</keyword>
<proteinExistence type="predicted"/>
<protein>
    <submittedName>
        <fullName evidence="2">Uncharacterized protein</fullName>
    </submittedName>
</protein>
<dbReference type="AlphaFoldDB" id="A0AAE0FP69"/>
<evidence type="ECO:0000256" key="1">
    <source>
        <dbReference type="SAM" id="MobiDB-lite"/>
    </source>
</evidence>
<organism evidence="2 3">
    <name type="scientific">Cymbomonas tetramitiformis</name>
    <dbReference type="NCBI Taxonomy" id="36881"/>
    <lineage>
        <taxon>Eukaryota</taxon>
        <taxon>Viridiplantae</taxon>
        <taxon>Chlorophyta</taxon>
        <taxon>Pyramimonadophyceae</taxon>
        <taxon>Pyramimonadales</taxon>
        <taxon>Pyramimonadaceae</taxon>
        <taxon>Cymbomonas</taxon>
    </lineage>
</organism>
<dbReference type="Proteomes" id="UP001190700">
    <property type="component" value="Unassembled WGS sequence"/>
</dbReference>
<reference evidence="2 3" key="1">
    <citation type="journal article" date="2015" name="Genome Biol. Evol.">
        <title>Comparative Genomics of a Bacterivorous Green Alga Reveals Evolutionary Causalities and Consequences of Phago-Mixotrophic Mode of Nutrition.</title>
        <authorList>
            <person name="Burns J.A."/>
            <person name="Paasch A."/>
            <person name="Narechania A."/>
            <person name="Kim E."/>
        </authorList>
    </citation>
    <scope>NUCLEOTIDE SEQUENCE [LARGE SCALE GENOMIC DNA]</scope>
    <source>
        <strain evidence="2 3">PLY_AMNH</strain>
    </source>
</reference>
<dbReference type="EMBL" id="LGRX02016058">
    <property type="protein sequence ID" value="KAK3262626.1"/>
    <property type="molecule type" value="Genomic_DNA"/>
</dbReference>
<evidence type="ECO:0000313" key="3">
    <source>
        <dbReference type="Proteomes" id="UP001190700"/>
    </source>
</evidence>
<comment type="caution">
    <text evidence="2">The sequence shown here is derived from an EMBL/GenBank/DDBJ whole genome shotgun (WGS) entry which is preliminary data.</text>
</comment>
<dbReference type="Gene3D" id="3.40.50.2300">
    <property type="match status" value="1"/>
</dbReference>